<dbReference type="PROSITE" id="PS01180">
    <property type="entry name" value="CUB"/>
    <property type="match status" value="1"/>
</dbReference>
<dbReference type="Pfam" id="PF00431">
    <property type="entry name" value="CUB"/>
    <property type="match status" value="1"/>
</dbReference>
<dbReference type="SUPFAM" id="SSF49854">
    <property type="entry name" value="Spermadhesin, CUB domain"/>
    <property type="match status" value="2"/>
</dbReference>
<evidence type="ECO:0000256" key="1">
    <source>
        <dbReference type="ARBA" id="ARBA00022737"/>
    </source>
</evidence>
<evidence type="ECO:0000256" key="2">
    <source>
        <dbReference type="ARBA" id="ARBA00023157"/>
    </source>
</evidence>
<sequence length="215" mass="23992">MRVCGAQGLRSPTNRMRCLCSLRIPRAVGRKCSRLPSGIFLTAVGHFEMIELQFTSVSVESGHDFVEVFEDGTLLRRYTGNTTLGSIVSQGSRLVVRFRSDGGVSAQGFEASYRPYKSCFGTTYLTAEMEGFTDGSDRNSDYGSNLDCRWLIRPGYTGIRLTFTRLDLDPPGDKLTVYDGSDTSASRNVYNEECLHRLHSPWHDHLVWRCSAVGP</sequence>
<feature type="domain" description="CUB" evidence="3">
    <location>
        <begin position="4"/>
        <end position="116"/>
    </location>
</feature>
<organism evidence="4">
    <name type="scientific">Tetraselmis sp. GSL018</name>
    <dbReference type="NCBI Taxonomy" id="582737"/>
    <lineage>
        <taxon>Eukaryota</taxon>
        <taxon>Viridiplantae</taxon>
        <taxon>Chlorophyta</taxon>
        <taxon>core chlorophytes</taxon>
        <taxon>Chlorodendrophyceae</taxon>
        <taxon>Chlorodendrales</taxon>
        <taxon>Chlorodendraceae</taxon>
        <taxon>Tetraselmis</taxon>
    </lineage>
</organism>
<dbReference type="PANTHER" id="PTHR24251">
    <property type="entry name" value="OVOCHYMASE-RELATED"/>
    <property type="match status" value="1"/>
</dbReference>
<dbReference type="CDD" id="cd00041">
    <property type="entry name" value="CUB"/>
    <property type="match status" value="1"/>
</dbReference>
<name>A0A061QLT5_9CHLO</name>
<protein>
    <submittedName>
        <fullName evidence="4">Cub domain-containing protein 2</fullName>
    </submittedName>
</protein>
<dbReference type="EMBL" id="GBEZ01027995">
    <property type="protein sequence ID" value="JAC59384.1"/>
    <property type="molecule type" value="Transcribed_RNA"/>
</dbReference>
<dbReference type="InterPro" id="IPR000859">
    <property type="entry name" value="CUB_dom"/>
</dbReference>
<keyword evidence="1" id="KW-0677">Repeat</keyword>
<keyword evidence="2" id="KW-1015">Disulfide bond</keyword>
<evidence type="ECO:0000313" key="4">
    <source>
        <dbReference type="EMBL" id="JAC59384.1"/>
    </source>
</evidence>
<dbReference type="InterPro" id="IPR035914">
    <property type="entry name" value="Sperma_CUB_dom_sf"/>
</dbReference>
<gene>
    <name evidence="4" type="ORF">TSPGSL018_31521</name>
</gene>
<reference evidence="4" key="1">
    <citation type="submission" date="2014-05" db="EMBL/GenBank/DDBJ databases">
        <title>The transcriptome of the halophilic microalga Tetraselmis sp. GSL018 isolated from the Great Salt Lake, Utah.</title>
        <authorList>
            <person name="Jinkerson R.E."/>
            <person name="D'Adamo S."/>
            <person name="Posewitz M.C."/>
        </authorList>
    </citation>
    <scope>NUCLEOTIDE SEQUENCE</scope>
    <source>
        <strain evidence="4">GSL018</strain>
    </source>
</reference>
<accession>A0A061QLT5</accession>
<proteinExistence type="predicted"/>
<dbReference type="Gene3D" id="2.60.120.290">
    <property type="entry name" value="Spermadhesin, CUB domain"/>
    <property type="match status" value="2"/>
</dbReference>
<dbReference type="AlphaFoldDB" id="A0A061QLT5"/>
<dbReference type="SMART" id="SM00042">
    <property type="entry name" value="CUB"/>
    <property type="match status" value="1"/>
</dbReference>
<evidence type="ECO:0000259" key="3">
    <source>
        <dbReference type="PROSITE" id="PS01180"/>
    </source>
</evidence>